<dbReference type="AlphaFoldDB" id="A0A6P5RID6"/>
<name>A0A6P5RID6_PRUAV</name>
<dbReference type="Gene3D" id="3.10.450.10">
    <property type="match status" value="1"/>
</dbReference>
<keyword evidence="1" id="KW-0646">Protease inhibitor</keyword>
<dbReference type="InterPro" id="IPR000010">
    <property type="entry name" value="Cystatin_dom"/>
</dbReference>
<dbReference type="RefSeq" id="XP_021801668.1">
    <property type="nucleotide sequence ID" value="XM_021945976.1"/>
</dbReference>
<dbReference type="Proteomes" id="UP000515124">
    <property type="component" value="Unplaced"/>
</dbReference>
<proteinExistence type="predicted"/>
<sequence>MRLQWVIAVLVLVVPLVTAAAPDEVLETWDPVQNTSEPYWINTAEFAVTSYNKHEKKNLVFESVVKGKTRYEVTGLYIVLVIKVKDGSLPSANYDVAVRDKYAGPNPLDLIYFRKRPLKFYLDNVQ</sequence>
<evidence type="ECO:0000256" key="3">
    <source>
        <dbReference type="SAM" id="SignalP"/>
    </source>
</evidence>
<dbReference type="PANTHER" id="PTHR47364:SF2">
    <property type="entry name" value="CYSTEINE PROTEINASE INHIBITOR 5"/>
    <property type="match status" value="1"/>
</dbReference>
<reference evidence="6" key="1">
    <citation type="submission" date="2025-08" db="UniProtKB">
        <authorList>
            <consortium name="RefSeq"/>
        </authorList>
    </citation>
    <scope>IDENTIFICATION</scope>
</reference>
<feature type="signal peptide" evidence="3">
    <location>
        <begin position="1"/>
        <end position="19"/>
    </location>
</feature>
<keyword evidence="3" id="KW-0732">Signal</keyword>
<evidence type="ECO:0000313" key="6">
    <source>
        <dbReference type="RefSeq" id="XP_021801668.1"/>
    </source>
</evidence>
<protein>
    <submittedName>
        <fullName evidence="6">Cysteine proteinase inhibitor 5-like</fullName>
    </submittedName>
</protein>
<feature type="chain" id="PRO_5028333352" evidence="3">
    <location>
        <begin position="20"/>
        <end position="126"/>
    </location>
</feature>
<evidence type="ECO:0000313" key="5">
    <source>
        <dbReference type="Proteomes" id="UP000515124"/>
    </source>
</evidence>
<evidence type="ECO:0000256" key="2">
    <source>
        <dbReference type="ARBA" id="ARBA00022704"/>
    </source>
</evidence>
<keyword evidence="5" id="KW-1185">Reference proteome</keyword>
<dbReference type="GeneID" id="110745828"/>
<dbReference type="Gramene" id="Pav_sc0005905.1_g040.1.mk:mrna">
    <property type="protein sequence ID" value="Pav_sc0005905.1_g040.1.mk:CDS:1"/>
    <property type="gene ID" value="Pav_sc0005905.1_g040.1.mk"/>
</dbReference>
<dbReference type="GO" id="GO:0004869">
    <property type="term" value="F:cysteine-type endopeptidase inhibitor activity"/>
    <property type="evidence" value="ECO:0007669"/>
    <property type="project" value="UniProtKB-KW"/>
</dbReference>
<gene>
    <name evidence="6" type="primary">LOC110745828</name>
</gene>
<organism evidence="5 6">
    <name type="scientific">Prunus avium</name>
    <name type="common">Cherry</name>
    <name type="synonym">Cerasus avium</name>
    <dbReference type="NCBI Taxonomy" id="42229"/>
    <lineage>
        <taxon>Eukaryota</taxon>
        <taxon>Viridiplantae</taxon>
        <taxon>Streptophyta</taxon>
        <taxon>Embryophyta</taxon>
        <taxon>Tracheophyta</taxon>
        <taxon>Spermatophyta</taxon>
        <taxon>Magnoliopsida</taxon>
        <taxon>eudicotyledons</taxon>
        <taxon>Gunneridae</taxon>
        <taxon>Pentapetalae</taxon>
        <taxon>rosids</taxon>
        <taxon>fabids</taxon>
        <taxon>Rosales</taxon>
        <taxon>Rosaceae</taxon>
        <taxon>Amygdaloideae</taxon>
        <taxon>Amygdaleae</taxon>
        <taxon>Prunus</taxon>
    </lineage>
</organism>
<feature type="domain" description="Cystatin" evidence="4">
    <location>
        <begin position="33"/>
        <end position="101"/>
    </location>
</feature>
<dbReference type="InterPro" id="IPR046350">
    <property type="entry name" value="Cystatin_sf"/>
</dbReference>
<keyword evidence="2" id="KW-0789">Thiol protease inhibitor</keyword>
<dbReference type="PANTHER" id="PTHR47364">
    <property type="entry name" value="CYSTEINE PROTEINASE INHIBITOR 5"/>
    <property type="match status" value="1"/>
</dbReference>
<dbReference type="Pfam" id="PF16845">
    <property type="entry name" value="SQAPI"/>
    <property type="match status" value="1"/>
</dbReference>
<dbReference type="KEGG" id="pavi:110745828"/>
<dbReference type="SUPFAM" id="SSF54403">
    <property type="entry name" value="Cystatin/monellin"/>
    <property type="match status" value="1"/>
</dbReference>
<evidence type="ECO:0000259" key="4">
    <source>
        <dbReference type="Pfam" id="PF16845"/>
    </source>
</evidence>
<accession>A0A6P5RID6</accession>
<evidence type="ECO:0000256" key="1">
    <source>
        <dbReference type="ARBA" id="ARBA00022690"/>
    </source>
</evidence>